<comment type="caution">
    <text evidence="1">The sequence shown here is derived from an EMBL/GenBank/DDBJ whole genome shotgun (WGS) entry which is preliminary data.</text>
</comment>
<sequence length="75" mass="7781">MVDVLIADLTCNSIKAGGDEVVAAIWQAGASAFVFHVDFVDAPVTLALFEAVDAQIIERTGSNRWIFGSIAGAAG</sequence>
<organism evidence="1 2">
    <name type="scientific">Pseudomonas sediminis</name>
    <dbReference type="NCBI Taxonomy" id="1691904"/>
    <lineage>
        <taxon>Bacteria</taxon>
        <taxon>Pseudomonadati</taxon>
        <taxon>Pseudomonadota</taxon>
        <taxon>Gammaproteobacteria</taxon>
        <taxon>Pseudomonadales</taxon>
        <taxon>Pseudomonadaceae</taxon>
        <taxon>Pseudomonas</taxon>
    </lineage>
</organism>
<dbReference type="Proteomes" id="UP000229504">
    <property type="component" value="Unassembled WGS sequence"/>
</dbReference>
<dbReference type="AlphaFoldDB" id="A0A2G5FR90"/>
<gene>
    <name evidence="1" type="ORF">CDO35_05555</name>
</gene>
<protein>
    <submittedName>
        <fullName evidence="1">Uncharacterized protein</fullName>
    </submittedName>
</protein>
<evidence type="ECO:0000313" key="2">
    <source>
        <dbReference type="Proteomes" id="UP000229504"/>
    </source>
</evidence>
<name>A0A2G5FR90_9PSED</name>
<proteinExistence type="predicted"/>
<dbReference type="EMBL" id="NIQU01000002">
    <property type="protein sequence ID" value="PIA70463.1"/>
    <property type="molecule type" value="Genomic_DNA"/>
</dbReference>
<dbReference type="RefSeq" id="WP_079783569.1">
    <property type="nucleotide sequence ID" value="NZ_NIQU01000002.1"/>
</dbReference>
<evidence type="ECO:0000313" key="1">
    <source>
        <dbReference type="EMBL" id="PIA70463.1"/>
    </source>
</evidence>
<reference evidence="2" key="1">
    <citation type="submission" date="2017-06" db="EMBL/GenBank/DDBJ databases">
        <authorList>
            <person name="Rastogi G."/>
            <person name="Vaishampayan P."/>
            <person name="Seuylemezian A."/>
        </authorList>
    </citation>
    <scope>NUCLEOTIDE SEQUENCE [LARGE SCALE GENOMIC DNA]</scope>
    <source>
        <strain evidence="2">PI11</strain>
    </source>
</reference>
<accession>A0A2G5FR90</accession>